<dbReference type="InterPro" id="IPR006674">
    <property type="entry name" value="HD_domain"/>
</dbReference>
<evidence type="ECO:0000259" key="1">
    <source>
        <dbReference type="Pfam" id="PF01966"/>
    </source>
</evidence>
<protein>
    <submittedName>
        <fullName evidence="2">HD family phosphohydrolase</fullName>
    </submittedName>
</protein>
<dbReference type="SUPFAM" id="SSF109604">
    <property type="entry name" value="HD-domain/PDEase-like"/>
    <property type="match status" value="1"/>
</dbReference>
<name>A0A3D3RDT0_9PLAN</name>
<dbReference type="AlphaFoldDB" id="A0A3D3RDT0"/>
<dbReference type="GO" id="GO:0016787">
    <property type="term" value="F:hydrolase activity"/>
    <property type="evidence" value="ECO:0007669"/>
    <property type="project" value="UniProtKB-KW"/>
</dbReference>
<dbReference type="PANTHER" id="PTHR40202">
    <property type="match status" value="1"/>
</dbReference>
<dbReference type="Pfam" id="PF01966">
    <property type="entry name" value="HD"/>
    <property type="match status" value="1"/>
</dbReference>
<comment type="caution">
    <text evidence="2">The sequence shown here is derived from an EMBL/GenBank/DDBJ whole genome shotgun (WGS) entry which is preliminary data.</text>
</comment>
<dbReference type="PANTHER" id="PTHR40202:SF1">
    <property type="entry name" value="HD DOMAIN-CONTAINING PROTEIN"/>
    <property type="match status" value="1"/>
</dbReference>
<dbReference type="EMBL" id="DQAY01000184">
    <property type="protein sequence ID" value="HCO26984.1"/>
    <property type="molecule type" value="Genomic_DNA"/>
</dbReference>
<accession>A0A3D3RDT0</accession>
<dbReference type="InterPro" id="IPR052567">
    <property type="entry name" value="OP_Dioxygenase"/>
</dbReference>
<dbReference type="RefSeq" id="WP_154930009.1">
    <property type="nucleotide sequence ID" value="NZ_CAXBMG010000001.1"/>
</dbReference>
<dbReference type="Proteomes" id="UP000263642">
    <property type="component" value="Unassembled WGS sequence"/>
</dbReference>
<keyword evidence="2" id="KW-0378">Hydrolase</keyword>
<proteinExistence type="predicted"/>
<evidence type="ECO:0000313" key="2">
    <source>
        <dbReference type="EMBL" id="HCO26984.1"/>
    </source>
</evidence>
<feature type="domain" description="HD" evidence="1">
    <location>
        <begin position="45"/>
        <end position="108"/>
    </location>
</feature>
<organism evidence="2 3">
    <name type="scientific">Gimesia maris</name>
    <dbReference type="NCBI Taxonomy" id="122"/>
    <lineage>
        <taxon>Bacteria</taxon>
        <taxon>Pseudomonadati</taxon>
        <taxon>Planctomycetota</taxon>
        <taxon>Planctomycetia</taxon>
        <taxon>Planctomycetales</taxon>
        <taxon>Planctomycetaceae</taxon>
        <taxon>Gimesia</taxon>
    </lineage>
</organism>
<sequence>MNEKIELSLCDVLSLSKTPSERVTSLFELMQDHGQSFYDESVTQLEHALQAAHLAKTSHATMEQITAALLHDIGHFLMDEHDEQNHFLAEDWQHETVGAQQLAPFFGKAVTEPIFLHVPAKRYLCSVNADYFNGLSRASQRSYELQGGLMTDAEIAEFEQNPFHHTAVLLRRWDDGAKVKGLKVPDLQEYHTEVESCLEHS</sequence>
<evidence type="ECO:0000313" key="3">
    <source>
        <dbReference type="Proteomes" id="UP000263642"/>
    </source>
</evidence>
<gene>
    <name evidence="2" type="ORF">DIT97_29720</name>
</gene>
<dbReference type="Gene3D" id="1.10.3210.10">
    <property type="entry name" value="Hypothetical protein af1432"/>
    <property type="match status" value="1"/>
</dbReference>
<reference evidence="2 3" key="1">
    <citation type="journal article" date="2018" name="Nat. Biotechnol.">
        <title>A standardized bacterial taxonomy based on genome phylogeny substantially revises the tree of life.</title>
        <authorList>
            <person name="Parks D.H."/>
            <person name="Chuvochina M."/>
            <person name="Waite D.W."/>
            <person name="Rinke C."/>
            <person name="Skarshewski A."/>
            <person name="Chaumeil P.A."/>
            <person name="Hugenholtz P."/>
        </authorList>
    </citation>
    <scope>NUCLEOTIDE SEQUENCE [LARGE SCALE GENOMIC DNA]</scope>
    <source>
        <strain evidence="2">UBA9375</strain>
    </source>
</reference>